<dbReference type="InParanoid" id="A0A6I9SH94"/>
<organism evidence="3 4">
    <name type="scientific">Elaeis guineensis var. tenera</name>
    <name type="common">Oil palm</name>
    <dbReference type="NCBI Taxonomy" id="51953"/>
    <lineage>
        <taxon>Eukaryota</taxon>
        <taxon>Viridiplantae</taxon>
        <taxon>Streptophyta</taxon>
        <taxon>Embryophyta</taxon>
        <taxon>Tracheophyta</taxon>
        <taxon>Spermatophyta</taxon>
        <taxon>Magnoliopsida</taxon>
        <taxon>Liliopsida</taxon>
        <taxon>Arecaceae</taxon>
        <taxon>Arecoideae</taxon>
        <taxon>Cocoseae</taxon>
        <taxon>Elaeidinae</taxon>
        <taxon>Elaeis</taxon>
    </lineage>
</organism>
<dbReference type="Pfam" id="PF14223">
    <property type="entry name" value="Retrotran_gag_2"/>
    <property type="match status" value="1"/>
</dbReference>
<protein>
    <submittedName>
        <fullName evidence="4">Uncharacterized protein LOC105060724</fullName>
    </submittedName>
</protein>
<reference evidence="4" key="1">
    <citation type="submission" date="2025-08" db="UniProtKB">
        <authorList>
            <consortium name="RefSeq"/>
        </authorList>
    </citation>
    <scope>IDENTIFICATION</scope>
</reference>
<dbReference type="PANTHER" id="PTHR47592:SF27">
    <property type="entry name" value="OS08G0421700 PROTEIN"/>
    <property type="match status" value="1"/>
</dbReference>
<feature type="chain" id="PRO_5026646984" evidence="2">
    <location>
        <begin position="18"/>
        <end position="227"/>
    </location>
</feature>
<gene>
    <name evidence="4" type="primary">LOC105060724</name>
</gene>
<feature type="compositionally biased region" description="Basic and acidic residues" evidence="1">
    <location>
        <begin position="208"/>
        <end position="227"/>
    </location>
</feature>
<dbReference type="KEGG" id="egu:105060724"/>
<keyword evidence="2" id="KW-0732">Signal</keyword>
<dbReference type="AlphaFoldDB" id="A0A6I9SH94"/>
<name>A0A6I9SH94_ELAGV</name>
<dbReference type="RefSeq" id="XP_010942835.1">
    <property type="nucleotide sequence ID" value="XM_010944533.1"/>
</dbReference>
<evidence type="ECO:0000256" key="1">
    <source>
        <dbReference type="SAM" id="MobiDB-lite"/>
    </source>
</evidence>
<sequence length="227" mass="26555">MKIFFQLIITKVAYVLSTPYLQDASENGELSERQKKWLDNDYICRYTILNAMNNSLFNIFHKYSTAVELWRVIQNRYVNEDASNKSFFVNKFIEYRMDDSRAVIDQINELNNIATECADAGEPISETFQVSTIIEKLPPSWSDYQKYLKYKKKSLSLDDLVKYIQIESEAQKRDEVVNQGKEVTVYNIEGPSSKKPSTSNPKQQSQKWKKDSAKNKRLKAKNDKFKK</sequence>
<feature type="region of interest" description="Disordered" evidence="1">
    <location>
        <begin position="187"/>
        <end position="227"/>
    </location>
</feature>
<evidence type="ECO:0000256" key="2">
    <source>
        <dbReference type="SAM" id="SignalP"/>
    </source>
</evidence>
<evidence type="ECO:0000313" key="3">
    <source>
        <dbReference type="Proteomes" id="UP000504607"/>
    </source>
</evidence>
<keyword evidence="3" id="KW-1185">Reference proteome</keyword>
<feature type="compositionally biased region" description="Low complexity" evidence="1">
    <location>
        <begin position="191"/>
        <end position="206"/>
    </location>
</feature>
<feature type="signal peptide" evidence="2">
    <location>
        <begin position="1"/>
        <end position="17"/>
    </location>
</feature>
<accession>A0A6I9SH94</accession>
<dbReference type="PANTHER" id="PTHR47592">
    <property type="entry name" value="PBF68 PROTEIN"/>
    <property type="match status" value="1"/>
</dbReference>
<dbReference type="Proteomes" id="UP000504607">
    <property type="component" value="Unplaced"/>
</dbReference>
<dbReference type="GeneID" id="105060724"/>
<evidence type="ECO:0000313" key="4">
    <source>
        <dbReference type="RefSeq" id="XP_010942835.1"/>
    </source>
</evidence>
<dbReference type="OrthoDB" id="685757at2759"/>
<proteinExistence type="predicted"/>